<comment type="caution">
    <text evidence="2">The sequence shown here is derived from an EMBL/GenBank/DDBJ whole genome shotgun (WGS) entry which is preliminary data.</text>
</comment>
<dbReference type="RefSeq" id="WP_133252544.1">
    <property type="nucleotide sequence ID" value="NZ_JABUPU010000076.1"/>
</dbReference>
<evidence type="ECO:0000259" key="1">
    <source>
        <dbReference type="Pfam" id="PF07157"/>
    </source>
</evidence>
<evidence type="ECO:0000313" key="3">
    <source>
        <dbReference type="Proteomes" id="UP000517067"/>
    </source>
</evidence>
<proteinExistence type="predicted"/>
<dbReference type="AlphaFoldDB" id="A0A8T7N3K8"/>
<sequence>MASGDGRGAFRGVPFLVWREQRERGGRNIVRREYPLRETGG</sequence>
<evidence type="ECO:0000313" key="2">
    <source>
        <dbReference type="EMBL" id="NYP88455.1"/>
    </source>
</evidence>
<dbReference type="Pfam" id="PF07157">
    <property type="entry name" value="DNA_circ_N"/>
    <property type="match status" value="1"/>
</dbReference>
<gene>
    <name evidence="2" type="ORF">G4A47_25605</name>
</gene>
<protein>
    <submittedName>
        <fullName evidence="2">DNA circularization N-terminal domain-containing protein</fullName>
    </submittedName>
</protein>
<name>A0A8T7N3K8_ECOLX</name>
<reference evidence="2 3" key="1">
    <citation type="journal article" date="2020" name="J. Appl. Microbiol.">
        <title>Genetic characterization of Shigatoxigenic and enteropathogenic Escherichia coli O80:H2 from diarrheic and septicemic calves and relatedness to human Shigatoxigenic E. coli O80:H2.</title>
        <authorList>
            <person name="Habets A."/>
            <person name="Crombe F."/>
            <person name="Nakamura K."/>
            <person name="Guerin V."/>
            <person name="De Rauw K."/>
            <person name="Pierard D."/>
            <person name="Saulmont M."/>
            <person name="Hayashi T."/>
            <person name="Mainil J.G."/>
            <person name="Thiry D."/>
        </authorList>
    </citation>
    <scope>NUCLEOTIDE SEQUENCE [LARGE SCALE GENOMIC DNA]</scope>
    <source>
        <strain evidence="2 3">EH3307</strain>
    </source>
</reference>
<dbReference type="EMBL" id="JABUPU010000076">
    <property type="protein sequence ID" value="NYP88455.1"/>
    <property type="molecule type" value="Genomic_DNA"/>
</dbReference>
<dbReference type="InterPro" id="IPR009826">
    <property type="entry name" value="DNA_circ_N"/>
</dbReference>
<accession>A0A8T7N3K8</accession>
<dbReference type="Proteomes" id="UP000517067">
    <property type="component" value="Unassembled WGS sequence"/>
</dbReference>
<organism evidence="2 3">
    <name type="scientific">Escherichia coli</name>
    <dbReference type="NCBI Taxonomy" id="562"/>
    <lineage>
        <taxon>Bacteria</taxon>
        <taxon>Pseudomonadati</taxon>
        <taxon>Pseudomonadota</taxon>
        <taxon>Gammaproteobacteria</taxon>
        <taxon>Enterobacterales</taxon>
        <taxon>Enterobacteriaceae</taxon>
        <taxon>Escherichia</taxon>
    </lineage>
</organism>
<feature type="domain" description="DNA circulation N-terminal" evidence="1">
    <location>
        <begin position="7"/>
        <end position="40"/>
    </location>
</feature>
<feature type="non-terminal residue" evidence="2">
    <location>
        <position position="41"/>
    </location>
</feature>